<evidence type="ECO:0000256" key="5">
    <source>
        <dbReference type="RuleBase" id="RU364069"/>
    </source>
</evidence>
<evidence type="ECO:0000256" key="1">
    <source>
        <dbReference type="ARBA" id="ARBA00001298"/>
    </source>
</evidence>
<dbReference type="Pfam" id="PF00908">
    <property type="entry name" value="dTDP_sugar_isom"/>
    <property type="match status" value="1"/>
</dbReference>
<dbReference type="GO" id="GO:0008830">
    <property type="term" value="F:dTDP-4-dehydrorhamnose 3,5-epimerase activity"/>
    <property type="evidence" value="ECO:0007669"/>
    <property type="project" value="UniProtKB-EC"/>
</dbReference>
<dbReference type="NCBIfam" id="TIGR01221">
    <property type="entry name" value="rmlC"/>
    <property type="match status" value="1"/>
</dbReference>
<gene>
    <name evidence="6" type="primary">rfbC</name>
    <name evidence="6" type="ORF">M8231_12625</name>
</gene>
<organism evidence="6 7">
    <name type="scientific">Brevundimonas albigilva</name>
    <dbReference type="NCBI Taxonomy" id="1312364"/>
    <lineage>
        <taxon>Bacteria</taxon>
        <taxon>Pseudomonadati</taxon>
        <taxon>Pseudomonadota</taxon>
        <taxon>Alphaproteobacteria</taxon>
        <taxon>Caulobacterales</taxon>
        <taxon>Caulobacteraceae</taxon>
        <taxon>Brevundimonas</taxon>
    </lineage>
</organism>
<sequence>METWSEAWAATGGIAARFVQDNHSFSQAEGTVRGLHLQRPPHAQAKLVRCLRGAIMDYAVDLRRDSPTYGRWTAARLTAEGAEQLFVPVGFAHGFVTLSAATEVAYKVSDIHAPPCEAGLAWDDPALGLDWPLPATGPVLSARDRAWPTLAAFDSPFAYDGEPLAAPDERMN</sequence>
<dbReference type="InterPro" id="IPR014710">
    <property type="entry name" value="RmlC-like_jellyroll"/>
</dbReference>
<comment type="subunit">
    <text evidence="5">Homodimer.</text>
</comment>
<comment type="function">
    <text evidence="2 5">Catalyzes the epimerization of the C3' and C5'positions of dTDP-6-deoxy-D-xylo-4-hexulose, forming dTDP-6-deoxy-L-lyxo-4-hexulose.</text>
</comment>
<dbReference type="PANTHER" id="PTHR21047:SF2">
    <property type="entry name" value="THYMIDINE DIPHOSPHO-4-KETO-RHAMNOSE 3,5-EPIMERASE"/>
    <property type="match status" value="1"/>
</dbReference>
<evidence type="ECO:0000313" key="6">
    <source>
        <dbReference type="EMBL" id="URI17048.1"/>
    </source>
</evidence>
<evidence type="ECO:0000256" key="4">
    <source>
        <dbReference type="ARBA" id="ARBA00019595"/>
    </source>
</evidence>
<dbReference type="InterPro" id="IPR011051">
    <property type="entry name" value="RmlC_Cupin_sf"/>
</dbReference>
<evidence type="ECO:0000313" key="7">
    <source>
        <dbReference type="Proteomes" id="UP001055429"/>
    </source>
</evidence>
<reference evidence="6" key="1">
    <citation type="submission" date="2022-05" db="EMBL/GenBank/DDBJ databases">
        <title>Brevundimonas albigilva TT17 genome sequence.</title>
        <authorList>
            <person name="Lee K."/>
            <person name="Son H."/>
        </authorList>
    </citation>
    <scope>NUCLEOTIDE SEQUENCE</scope>
    <source>
        <strain evidence="6">TT17</strain>
    </source>
</reference>
<accession>A0ABY4SQA9</accession>
<proteinExistence type="inferred from homology"/>
<dbReference type="InterPro" id="IPR000888">
    <property type="entry name" value="RmlC-like"/>
</dbReference>
<comment type="catalytic activity">
    <reaction evidence="1 5">
        <text>dTDP-4-dehydro-6-deoxy-alpha-D-glucose = dTDP-4-dehydro-beta-L-rhamnose</text>
        <dbReference type="Rhea" id="RHEA:16969"/>
        <dbReference type="ChEBI" id="CHEBI:57649"/>
        <dbReference type="ChEBI" id="CHEBI:62830"/>
        <dbReference type="EC" id="5.1.3.13"/>
    </reaction>
</comment>
<dbReference type="PANTHER" id="PTHR21047">
    <property type="entry name" value="DTDP-6-DEOXY-D-GLUCOSE-3,5 EPIMERASE"/>
    <property type="match status" value="1"/>
</dbReference>
<dbReference type="EMBL" id="CP097649">
    <property type="protein sequence ID" value="URI17048.1"/>
    <property type="molecule type" value="Genomic_DNA"/>
</dbReference>
<evidence type="ECO:0000256" key="2">
    <source>
        <dbReference type="ARBA" id="ARBA00001997"/>
    </source>
</evidence>
<dbReference type="Proteomes" id="UP001055429">
    <property type="component" value="Chromosome"/>
</dbReference>
<keyword evidence="5 6" id="KW-0413">Isomerase</keyword>
<comment type="pathway">
    <text evidence="5">Carbohydrate biosynthesis; dTDP-L-rhamnose biosynthesis.</text>
</comment>
<protein>
    <recommendedName>
        <fullName evidence="4 5">dTDP-4-dehydrorhamnose 3,5-epimerase</fullName>
        <ecNumber evidence="3 5">5.1.3.13</ecNumber>
    </recommendedName>
    <alternativeName>
        <fullName evidence="5">Thymidine diphospho-4-keto-rhamnose 3,5-epimerase</fullName>
    </alternativeName>
</protein>
<comment type="similarity">
    <text evidence="5">Belongs to the dTDP-4-dehydrorhamnose 3,5-epimerase family.</text>
</comment>
<keyword evidence="7" id="KW-1185">Reference proteome</keyword>
<dbReference type="SUPFAM" id="SSF51182">
    <property type="entry name" value="RmlC-like cupins"/>
    <property type="match status" value="1"/>
</dbReference>
<name>A0ABY4SQA9_9CAUL</name>
<dbReference type="EC" id="5.1.3.13" evidence="3 5"/>
<evidence type="ECO:0000256" key="3">
    <source>
        <dbReference type="ARBA" id="ARBA00012098"/>
    </source>
</evidence>
<dbReference type="Gene3D" id="2.60.120.10">
    <property type="entry name" value="Jelly Rolls"/>
    <property type="match status" value="1"/>
</dbReference>
<dbReference type="CDD" id="cd00438">
    <property type="entry name" value="cupin_RmlC"/>
    <property type="match status" value="1"/>
</dbReference>